<keyword evidence="1" id="KW-0812">Transmembrane</keyword>
<dbReference type="STRING" id="523844.MSTHT_1176"/>
<feature type="transmembrane region" description="Helical" evidence="1">
    <location>
        <begin position="293"/>
        <end position="310"/>
    </location>
</feature>
<feature type="transmembrane region" description="Helical" evidence="1">
    <location>
        <begin position="316"/>
        <end position="333"/>
    </location>
</feature>
<feature type="transmembrane region" description="Helical" evidence="1">
    <location>
        <begin position="87"/>
        <end position="104"/>
    </location>
</feature>
<dbReference type="AlphaFoldDB" id="A0A0E3H8T9"/>
<feature type="transmembrane region" description="Helical" evidence="1">
    <location>
        <begin position="110"/>
        <end position="129"/>
    </location>
</feature>
<feature type="transmembrane region" description="Helical" evidence="1">
    <location>
        <begin position="345"/>
        <end position="364"/>
    </location>
</feature>
<dbReference type="OrthoDB" id="164013at2157"/>
<dbReference type="HOGENOM" id="CLU_414270_0_0_2"/>
<dbReference type="RefSeq" id="WP_048167032.1">
    <property type="nucleotide sequence ID" value="NZ_CP009501.1"/>
</dbReference>
<evidence type="ECO:0008006" key="4">
    <source>
        <dbReference type="Google" id="ProtNLM"/>
    </source>
</evidence>
<dbReference type="Proteomes" id="UP000066529">
    <property type="component" value="Chromosome"/>
</dbReference>
<evidence type="ECO:0000313" key="2">
    <source>
        <dbReference type="EMBL" id="AKB12934.1"/>
    </source>
</evidence>
<protein>
    <recommendedName>
        <fullName evidence="4">Glycosyltransferase RgtA/B/C/D-like domain-containing protein</fullName>
    </recommendedName>
</protein>
<feature type="transmembrane region" description="Helical" evidence="1">
    <location>
        <begin position="136"/>
        <end position="154"/>
    </location>
</feature>
<dbReference type="GeneID" id="24848107"/>
<dbReference type="KEGG" id="mthr:MSTHT_1176"/>
<organism evidence="2 3">
    <name type="scientific">Methanosarcina thermophila (strain ATCC 43570 / DSM 1825 / OCM 12 / VKM B-1830 / TM-1)</name>
    <dbReference type="NCBI Taxonomy" id="523844"/>
    <lineage>
        <taxon>Archaea</taxon>
        <taxon>Methanobacteriati</taxon>
        <taxon>Methanobacteriota</taxon>
        <taxon>Stenosarchaea group</taxon>
        <taxon>Methanomicrobia</taxon>
        <taxon>Methanosarcinales</taxon>
        <taxon>Methanosarcinaceae</taxon>
        <taxon>Methanosarcina</taxon>
    </lineage>
</organism>
<dbReference type="EMBL" id="CP009501">
    <property type="protein sequence ID" value="AKB12934.1"/>
    <property type="molecule type" value="Genomic_DNA"/>
</dbReference>
<feature type="transmembrane region" description="Helical" evidence="1">
    <location>
        <begin position="394"/>
        <end position="417"/>
    </location>
</feature>
<evidence type="ECO:0000256" key="1">
    <source>
        <dbReference type="SAM" id="Phobius"/>
    </source>
</evidence>
<reference evidence="2 3" key="1">
    <citation type="submission" date="2014-07" db="EMBL/GenBank/DDBJ databases">
        <title>Methanogenic archaea and the global carbon cycle.</title>
        <authorList>
            <person name="Henriksen J.R."/>
            <person name="Luke J."/>
            <person name="Reinhart S."/>
            <person name="Benedict M.N."/>
            <person name="Youngblut N.D."/>
            <person name="Metcalf M.E."/>
            <person name="Whitaker R.J."/>
            <person name="Metcalf W.W."/>
        </authorList>
    </citation>
    <scope>NUCLEOTIDE SEQUENCE [LARGE SCALE GENOMIC DNA]</scope>
    <source>
        <strain evidence="3">ATCC 43570 / DSM 1825 / OCM 12 / VKM B-1830 / TM-1</strain>
    </source>
</reference>
<feature type="transmembrane region" description="Helical" evidence="1">
    <location>
        <begin position="46"/>
        <end position="67"/>
    </location>
</feature>
<accession>A0A0E3H8T9</accession>
<feature type="transmembrane region" description="Helical" evidence="1">
    <location>
        <begin position="215"/>
        <end position="238"/>
    </location>
</feature>
<feature type="transmembrane region" description="Helical" evidence="1">
    <location>
        <begin position="424"/>
        <end position="440"/>
    </location>
</feature>
<proteinExistence type="predicted"/>
<feature type="transmembrane region" description="Helical" evidence="1">
    <location>
        <begin position="460"/>
        <end position="482"/>
    </location>
</feature>
<keyword evidence="1" id="KW-1133">Transmembrane helix</keyword>
<name>A0A0E3H8T9_METTT</name>
<feature type="transmembrane region" description="Helical" evidence="1">
    <location>
        <begin position="20"/>
        <end position="40"/>
    </location>
</feature>
<evidence type="ECO:0000313" key="3">
    <source>
        <dbReference type="Proteomes" id="UP000066529"/>
    </source>
</evidence>
<feature type="transmembrane region" description="Helical" evidence="1">
    <location>
        <begin position="258"/>
        <end position="281"/>
    </location>
</feature>
<feature type="transmembrane region" description="Helical" evidence="1">
    <location>
        <begin position="188"/>
        <end position="208"/>
    </location>
</feature>
<feature type="transmembrane region" description="Helical" evidence="1">
    <location>
        <begin position="489"/>
        <end position="510"/>
    </location>
</feature>
<dbReference type="PATRIC" id="fig|523844.20.peg.1491"/>
<sequence>MKTNQFKRLQVGNIPSKLALSLPFLLATVILIGFLIAGIIGRLDLAIRGLIIAVPSIASAIILCNIYKNKNKFENINVSLGLTQKQLAYLFFIVYFSSLTVVFISSTRTWLYLSLISLLYLTILLQIFSTGFNSRFILLQIILCMLNLIYSVTFKYPLYFGGTDILAHIFMSQVTYISGHIIPEELSIGYANFPLFHILISQTSYLLGLDIKTSYFLISAPIFALSVFFVYLFFLGTIENVKLSLLTVILYSNLSVVVYYGMYVITRTVAFIGFVMLLYIISKNKSGTKNKIAFKYIGILLTTFIVLVHQVSSPQILFVILILLLSEKFIWHFTNLKEKYWSSTYVLLFVVIFLGYWIYLAYSFTNMVLTTTFDSFISDSIQMERSVVSGNEWIFLYSNTDVLVLTFFVLIGIGVTLWRYSNNYSSVFALAALLFLPLYLPNPLQTLWQAMTLLQFNRFMLLTSPFVAFSMASGVFFFYNFLKTKQVKSLYSSLLIVILLMIFIIPPLAYNNPEVSSNTDRKYFTSEELDGLSYVLKYVPNNSSLYSDYYIKRYFCQKEFNDSDKLGFPFYNAQTIRSIDIVNSNGYFILNNEAFSERGLNLDPSSRFYLTKDDLSEWKKLNLELSKKNKIYSSTYISIFYT</sequence>
<keyword evidence="1" id="KW-0472">Membrane</keyword>
<gene>
    <name evidence="2" type="ORF">MSTHT_1176</name>
</gene>